<feature type="compositionally biased region" description="Low complexity" evidence="1">
    <location>
        <begin position="200"/>
        <end position="218"/>
    </location>
</feature>
<organism evidence="3 4">
    <name type="scientific">Dipodomys ordii</name>
    <name type="common">Ord's kangaroo rat</name>
    <dbReference type="NCBI Taxonomy" id="10020"/>
    <lineage>
        <taxon>Eukaryota</taxon>
        <taxon>Metazoa</taxon>
        <taxon>Chordata</taxon>
        <taxon>Craniata</taxon>
        <taxon>Vertebrata</taxon>
        <taxon>Euteleostomi</taxon>
        <taxon>Mammalia</taxon>
        <taxon>Eutheria</taxon>
        <taxon>Euarchontoglires</taxon>
        <taxon>Glires</taxon>
        <taxon>Rodentia</taxon>
        <taxon>Castorimorpha</taxon>
        <taxon>Heteromyidae</taxon>
        <taxon>Dipodomyinae</taxon>
        <taxon>Dipodomys</taxon>
    </lineage>
</organism>
<feature type="compositionally biased region" description="Polar residues" evidence="1">
    <location>
        <begin position="93"/>
        <end position="106"/>
    </location>
</feature>
<feature type="region of interest" description="Disordered" evidence="1">
    <location>
        <begin position="475"/>
        <end position="552"/>
    </location>
</feature>
<keyword evidence="3" id="KW-1185">Reference proteome</keyword>
<dbReference type="InterPro" id="IPR034551">
    <property type="entry name" value="MUC20"/>
</dbReference>
<evidence type="ECO:0000256" key="1">
    <source>
        <dbReference type="SAM" id="MobiDB-lite"/>
    </source>
</evidence>
<feature type="region of interest" description="Disordered" evidence="1">
    <location>
        <begin position="138"/>
        <end position="218"/>
    </location>
</feature>
<accession>A0A1S3FDQ9</accession>
<reference evidence="4" key="1">
    <citation type="submission" date="2025-08" db="UniProtKB">
        <authorList>
            <consortium name="RefSeq"/>
        </authorList>
    </citation>
    <scope>IDENTIFICATION</scope>
    <source>
        <tissue evidence="4">Kidney</tissue>
    </source>
</reference>
<gene>
    <name evidence="4" type="primary">Muc20</name>
</gene>
<feature type="compositionally biased region" description="Low complexity" evidence="1">
    <location>
        <begin position="488"/>
        <end position="503"/>
    </location>
</feature>
<feature type="region of interest" description="Disordered" evidence="1">
    <location>
        <begin position="403"/>
        <end position="443"/>
    </location>
</feature>
<evidence type="ECO:0000313" key="4">
    <source>
        <dbReference type="RefSeq" id="XP_012874748.1"/>
    </source>
</evidence>
<dbReference type="OrthoDB" id="9451599at2759"/>
<dbReference type="KEGG" id="dord:105987865"/>
<feature type="region of interest" description="Disordered" evidence="1">
    <location>
        <begin position="93"/>
        <end position="116"/>
    </location>
</feature>
<dbReference type="PANTHER" id="PTHR37358">
    <property type="entry name" value="MUCIN-20"/>
    <property type="match status" value="1"/>
</dbReference>
<dbReference type="Proteomes" id="UP000081671">
    <property type="component" value="Unplaced"/>
</dbReference>
<dbReference type="GO" id="GO:0048012">
    <property type="term" value="P:hepatocyte growth factor receptor signaling pathway"/>
    <property type="evidence" value="ECO:0007669"/>
    <property type="project" value="InterPro"/>
</dbReference>
<sequence length="798" mass="83040">MGSVWGLALLLLFFCWEAGGSQSSAGPSTRGSIPLVTTNNTEVTAMTQGFQTSSERALRTTDLHELFRSYVSLQTQTLSSPTISKTLITTNNRSGAKSMETRTISPSAGVKETPTISPLQENRTLSKIMAPMTMAVTTTSKETLDPRGSPTGRGTHPGTGTSRDPMQAIFANPCSSDSSEEANWIKGDISTRADTPTKAESLSSESSSSSDSSVSVLSPSQDLAPGILTQAKALAAYRITHIEFNNCSITKIETAAIISETSDIGPRPTEGEMALSTIESPALPLSPQAKPYIPNTTAFVQALSSASASAAAVLDAATVSNPRGTWVTVTRKPLEETSALSFETSSHTEVPGALPVSKVAGSTGAKGPSFAVSSASVYSSSDQATTKDSSPSETWSIASAANKAFPTRRNPPSSVHPATASASSLPSVHPATTASSQTPSLTSEGAFHESLVPSWDPFHAQTPSTATTPKTIITAGSVSEVDSRESHTTSPTPGTTETPTNSPAVETLGTLATSPEAETQASSSTSETTETPHISPAAETLGTLTISPDTEPLRTQSILSSTTEIMETPTISTVTEPTETLSTYPVVETKEIGTVSSALGLEGTLTIAPAAETMETPTSFSAATVETHFTNTISPIITPPYPSRPGTCSFVSDTTAIQNSSPSESSFTDSITNGSFPTGRSLLPSIHPTTASGSPLPSDHLITATSSQETITTFVKTTASPMTPMRPLTSTPATFWSRQTIGVTAGGDGGFLLVRLGVASPEDLTEPGVAEKLMEQLHCELLAHKLLVQFSLLRVKRS</sequence>
<dbReference type="RefSeq" id="XP_012874748.1">
    <property type="nucleotide sequence ID" value="XM_013019294.1"/>
</dbReference>
<feature type="region of interest" description="Disordered" evidence="1">
    <location>
        <begin position="656"/>
        <end position="696"/>
    </location>
</feature>
<protein>
    <submittedName>
        <fullName evidence="4">Mucin-20</fullName>
    </submittedName>
</protein>
<feature type="chain" id="PRO_5010226317" evidence="2">
    <location>
        <begin position="21"/>
        <end position="798"/>
    </location>
</feature>
<evidence type="ECO:0000313" key="3">
    <source>
        <dbReference type="Proteomes" id="UP000081671"/>
    </source>
</evidence>
<evidence type="ECO:0000256" key="2">
    <source>
        <dbReference type="SAM" id="SignalP"/>
    </source>
</evidence>
<dbReference type="PANTHER" id="PTHR37358:SF1">
    <property type="entry name" value="MUCIN-20"/>
    <property type="match status" value="1"/>
</dbReference>
<proteinExistence type="predicted"/>
<dbReference type="InParanoid" id="A0A1S3FDQ9"/>
<feature type="compositionally biased region" description="Low complexity" evidence="1">
    <location>
        <begin position="146"/>
        <end position="163"/>
    </location>
</feature>
<feature type="signal peptide" evidence="2">
    <location>
        <begin position="1"/>
        <end position="20"/>
    </location>
</feature>
<feature type="compositionally biased region" description="Polar residues" evidence="1">
    <location>
        <begin position="420"/>
        <end position="443"/>
    </location>
</feature>
<dbReference type="FunCoup" id="A0A1S3FDQ9">
    <property type="interactions" value="27"/>
</dbReference>
<feature type="compositionally biased region" description="Polar residues" evidence="1">
    <location>
        <begin position="542"/>
        <end position="552"/>
    </location>
</feature>
<dbReference type="AlphaFoldDB" id="A0A1S3FDQ9"/>
<dbReference type="CTD" id="200958"/>
<dbReference type="GeneID" id="105987865"/>
<feature type="compositionally biased region" description="Polar residues" evidence="1">
    <location>
        <begin position="656"/>
        <end position="678"/>
    </location>
</feature>
<keyword evidence="2" id="KW-0732">Signal</keyword>
<feature type="compositionally biased region" description="Low complexity" evidence="1">
    <location>
        <begin position="512"/>
        <end position="536"/>
    </location>
</feature>
<name>A0A1S3FDQ9_DIPOR</name>